<organism evidence="4 5">
    <name type="scientific">Podospora fimiseda</name>
    <dbReference type="NCBI Taxonomy" id="252190"/>
    <lineage>
        <taxon>Eukaryota</taxon>
        <taxon>Fungi</taxon>
        <taxon>Dikarya</taxon>
        <taxon>Ascomycota</taxon>
        <taxon>Pezizomycotina</taxon>
        <taxon>Sordariomycetes</taxon>
        <taxon>Sordariomycetidae</taxon>
        <taxon>Sordariales</taxon>
        <taxon>Podosporaceae</taxon>
        <taxon>Podospora</taxon>
    </lineage>
</organism>
<feature type="compositionally biased region" description="Polar residues" evidence="1">
    <location>
        <begin position="156"/>
        <end position="165"/>
    </location>
</feature>
<name>A0AAN7BET7_9PEZI</name>
<dbReference type="Proteomes" id="UP001301958">
    <property type="component" value="Unassembled WGS sequence"/>
</dbReference>
<keyword evidence="2" id="KW-0812">Transmembrane</keyword>
<reference evidence="4" key="2">
    <citation type="submission" date="2023-05" db="EMBL/GenBank/DDBJ databases">
        <authorList>
            <consortium name="Lawrence Berkeley National Laboratory"/>
            <person name="Steindorff A."/>
            <person name="Hensen N."/>
            <person name="Bonometti L."/>
            <person name="Westerberg I."/>
            <person name="Brannstrom I.O."/>
            <person name="Guillou S."/>
            <person name="Cros-Aarteil S."/>
            <person name="Calhoun S."/>
            <person name="Haridas S."/>
            <person name="Kuo A."/>
            <person name="Mondo S."/>
            <person name="Pangilinan J."/>
            <person name="Riley R."/>
            <person name="Labutti K."/>
            <person name="Andreopoulos B."/>
            <person name="Lipzen A."/>
            <person name="Chen C."/>
            <person name="Yanf M."/>
            <person name="Daum C."/>
            <person name="Ng V."/>
            <person name="Clum A."/>
            <person name="Ohm R."/>
            <person name="Martin F."/>
            <person name="Silar P."/>
            <person name="Natvig D."/>
            <person name="Lalanne C."/>
            <person name="Gautier V."/>
            <person name="Ament-Velasquez S.L."/>
            <person name="Kruys A."/>
            <person name="Hutchinson M.I."/>
            <person name="Powell A.J."/>
            <person name="Barry K."/>
            <person name="Miller A.N."/>
            <person name="Grigoriev I.V."/>
            <person name="Debuchy R."/>
            <person name="Gladieux P."/>
            <person name="Thoren M.H."/>
            <person name="Johannesson H."/>
        </authorList>
    </citation>
    <scope>NUCLEOTIDE SEQUENCE</scope>
    <source>
        <strain evidence="4">CBS 990.96</strain>
    </source>
</reference>
<feature type="compositionally biased region" description="Low complexity" evidence="1">
    <location>
        <begin position="135"/>
        <end position="152"/>
    </location>
</feature>
<protein>
    <submittedName>
        <fullName evidence="4">Uncharacterized protein</fullName>
    </submittedName>
</protein>
<keyword evidence="2" id="KW-1133">Transmembrane helix</keyword>
<reference evidence="4" key="1">
    <citation type="journal article" date="2023" name="Mol. Phylogenet. Evol.">
        <title>Genome-scale phylogeny and comparative genomics of the fungal order Sordariales.</title>
        <authorList>
            <person name="Hensen N."/>
            <person name="Bonometti L."/>
            <person name="Westerberg I."/>
            <person name="Brannstrom I.O."/>
            <person name="Guillou S."/>
            <person name="Cros-Aarteil S."/>
            <person name="Calhoun S."/>
            <person name="Haridas S."/>
            <person name="Kuo A."/>
            <person name="Mondo S."/>
            <person name="Pangilinan J."/>
            <person name="Riley R."/>
            <person name="LaButti K."/>
            <person name="Andreopoulos B."/>
            <person name="Lipzen A."/>
            <person name="Chen C."/>
            <person name="Yan M."/>
            <person name="Daum C."/>
            <person name="Ng V."/>
            <person name="Clum A."/>
            <person name="Steindorff A."/>
            <person name="Ohm R.A."/>
            <person name="Martin F."/>
            <person name="Silar P."/>
            <person name="Natvig D.O."/>
            <person name="Lalanne C."/>
            <person name="Gautier V."/>
            <person name="Ament-Velasquez S.L."/>
            <person name="Kruys A."/>
            <person name="Hutchinson M.I."/>
            <person name="Powell A.J."/>
            <person name="Barry K."/>
            <person name="Miller A.N."/>
            <person name="Grigoriev I.V."/>
            <person name="Debuchy R."/>
            <person name="Gladieux P."/>
            <person name="Hiltunen Thoren M."/>
            <person name="Johannesson H."/>
        </authorList>
    </citation>
    <scope>NUCLEOTIDE SEQUENCE</scope>
    <source>
        <strain evidence="4">CBS 990.96</strain>
    </source>
</reference>
<evidence type="ECO:0000256" key="1">
    <source>
        <dbReference type="SAM" id="MobiDB-lite"/>
    </source>
</evidence>
<feature type="transmembrane region" description="Helical" evidence="2">
    <location>
        <begin position="194"/>
        <end position="217"/>
    </location>
</feature>
<proteinExistence type="predicted"/>
<evidence type="ECO:0000256" key="2">
    <source>
        <dbReference type="SAM" id="Phobius"/>
    </source>
</evidence>
<feature type="region of interest" description="Disordered" evidence="1">
    <location>
        <begin position="245"/>
        <end position="269"/>
    </location>
</feature>
<evidence type="ECO:0000256" key="3">
    <source>
        <dbReference type="SAM" id="SignalP"/>
    </source>
</evidence>
<feature type="compositionally biased region" description="Basic and acidic residues" evidence="1">
    <location>
        <begin position="179"/>
        <end position="189"/>
    </location>
</feature>
<keyword evidence="5" id="KW-1185">Reference proteome</keyword>
<feature type="region of interest" description="Disordered" evidence="1">
    <location>
        <begin position="135"/>
        <end position="189"/>
    </location>
</feature>
<sequence length="269" mass="27526">MTRQIISSLILFLPSVLGAATTNGPLAYVSLDADIAYKTARACAAGCLIYNGGIPCNAGSFKWDIGVFLGCGRCGQINGCYCSSALGSSATSYISSCVSSKCIGVDSWEDEVTSMLNMYNGYCATANVAPTTTTRPPYTGATIPPQATTPAAGSGPKTSLPTETDVSGAAATPPPSSEKSTEEESKDGLSKSDIVALAASLGVGIPSLAIAGITLWIQLRKKKNKGVEVSSAASGQASPEVQHAHLAGNGYGGRPHVQELGESRGYGRY</sequence>
<dbReference type="AlphaFoldDB" id="A0AAN7BET7"/>
<evidence type="ECO:0000313" key="5">
    <source>
        <dbReference type="Proteomes" id="UP001301958"/>
    </source>
</evidence>
<accession>A0AAN7BET7</accession>
<evidence type="ECO:0000313" key="4">
    <source>
        <dbReference type="EMBL" id="KAK4221184.1"/>
    </source>
</evidence>
<feature type="signal peptide" evidence="3">
    <location>
        <begin position="1"/>
        <end position="18"/>
    </location>
</feature>
<dbReference type="EMBL" id="MU865576">
    <property type="protein sequence ID" value="KAK4221184.1"/>
    <property type="molecule type" value="Genomic_DNA"/>
</dbReference>
<keyword evidence="2" id="KW-0472">Membrane</keyword>
<comment type="caution">
    <text evidence="4">The sequence shown here is derived from an EMBL/GenBank/DDBJ whole genome shotgun (WGS) entry which is preliminary data.</text>
</comment>
<feature type="chain" id="PRO_5042932350" evidence="3">
    <location>
        <begin position="19"/>
        <end position="269"/>
    </location>
</feature>
<gene>
    <name evidence="4" type="ORF">QBC38DRAFT_141800</name>
</gene>
<keyword evidence="3" id="KW-0732">Signal</keyword>